<dbReference type="InParanoid" id="A0A165DLF9"/>
<keyword evidence="3" id="KW-1185">Reference proteome</keyword>
<evidence type="ECO:0000313" key="2">
    <source>
        <dbReference type="EMBL" id="KZV84834.1"/>
    </source>
</evidence>
<protein>
    <submittedName>
        <fullName evidence="2">Uncharacterized protein</fullName>
    </submittedName>
</protein>
<feature type="compositionally biased region" description="Polar residues" evidence="1">
    <location>
        <begin position="1"/>
        <end position="14"/>
    </location>
</feature>
<dbReference type="EMBL" id="KV426209">
    <property type="protein sequence ID" value="KZV84834.1"/>
    <property type="molecule type" value="Genomic_DNA"/>
</dbReference>
<feature type="region of interest" description="Disordered" evidence="1">
    <location>
        <begin position="1"/>
        <end position="35"/>
    </location>
</feature>
<dbReference type="Proteomes" id="UP000077266">
    <property type="component" value="Unassembled WGS sequence"/>
</dbReference>
<sequence>MASLHFLNTTTNQYGPHDETGDLNTTLESSHNRFEDDRVPTVVVDGDTSVIHNDSGAQDAEDVPVLHEHGEQAQVYQEMHIDYAEPVRDYLETSWHPSSTEDTRRVNMDSLPIRVGATQALAGYTDILADQAAANSVDGLFAEEVAAVNDAVVAANGVDGEDVFMRPTSQYTMKPLCPLAPCNRKISRMATFSSSVRTAIPVRAVAVESTVYLHFTLVFLSGQNTSLDALAGHDDLASDLGFVFGGDGFDRNDPGASALPLDLGAVFGDVQYASGNVLGPTHEDAGIFESDLGFVFNP</sequence>
<organism evidence="2 3">
    <name type="scientific">Exidia glandulosa HHB12029</name>
    <dbReference type="NCBI Taxonomy" id="1314781"/>
    <lineage>
        <taxon>Eukaryota</taxon>
        <taxon>Fungi</taxon>
        <taxon>Dikarya</taxon>
        <taxon>Basidiomycota</taxon>
        <taxon>Agaricomycotina</taxon>
        <taxon>Agaricomycetes</taxon>
        <taxon>Auriculariales</taxon>
        <taxon>Exidiaceae</taxon>
        <taxon>Exidia</taxon>
    </lineage>
</organism>
<gene>
    <name evidence="2" type="ORF">EXIGLDRAFT_841894</name>
</gene>
<name>A0A165DLF9_EXIGL</name>
<dbReference type="AlphaFoldDB" id="A0A165DLF9"/>
<accession>A0A165DLF9</accession>
<reference evidence="2 3" key="1">
    <citation type="journal article" date="2016" name="Mol. Biol. Evol.">
        <title>Comparative Genomics of Early-Diverging Mushroom-Forming Fungi Provides Insights into the Origins of Lignocellulose Decay Capabilities.</title>
        <authorList>
            <person name="Nagy L.G."/>
            <person name="Riley R."/>
            <person name="Tritt A."/>
            <person name="Adam C."/>
            <person name="Daum C."/>
            <person name="Floudas D."/>
            <person name="Sun H."/>
            <person name="Yadav J.S."/>
            <person name="Pangilinan J."/>
            <person name="Larsson K.H."/>
            <person name="Matsuura K."/>
            <person name="Barry K."/>
            <person name="Labutti K."/>
            <person name="Kuo R."/>
            <person name="Ohm R.A."/>
            <person name="Bhattacharya S.S."/>
            <person name="Shirouzu T."/>
            <person name="Yoshinaga Y."/>
            <person name="Martin F.M."/>
            <person name="Grigoriev I.V."/>
            <person name="Hibbett D.S."/>
        </authorList>
    </citation>
    <scope>NUCLEOTIDE SEQUENCE [LARGE SCALE GENOMIC DNA]</scope>
    <source>
        <strain evidence="2 3">HHB12029</strain>
    </source>
</reference>
<proteinExistence type="predicted"/>
<evidence type="ECO:0000256" key="1">
    <source>
        <dbReference type="SAM" id="MobiDB-lite"/>
    </source>
</evidence>
<evidence type="ECO:0000313" key="3">
    <source>
        <dbReference type="Proteomes" id="UP000077266"/>
    </source>
</evidence>